<comment type="caution">
    <text evidence="2">The sequence shown here is derived from an EMBL/GenBank/DDBJ whole genome shotgun (WGS) entry which is preliminary data.</text>
</comment>
<sequence>MINSVKERAPFWAEKLPELPELLYDNLKHGKQLTQKVDHLYHGYRQIKRQHATGQFLFGIGATFIVCSSILFVNNNLLISAGIGGLGALAWLMSWFTYRK</sequence>
<evidence type="ECO:0000256" key="1">
    <source>
        <dbReference type="SAM" id="Phobius"/>
    </source>
</evidence>
<dbReference type="STRING" id="1481914.JCM19241_1815"/>
<protein>
    <submittedName>
        <fullName evidence="2">Ubiquinone biosynthesis monooxygenase ubiB</fullName>
    </submittedName>
</protein>
<gene>
    <name evidence="2" type="ORF">JCM19241_1815</name>
</gene>
<evidence type="ECO:0000313" key="3">
    <source>
        <dbReference type="Proteomes" id="UP000031666"/>
    </source>
</evidence>
<keyword evidence="2" id="KW-0830">Ubiquinone</keyword>
<proteinExistence type="predicted"/>
<dbReference type="AlphaFoldDB" id="A0A0B8QCF2"/>
<reference evidence="2 3" key="2">
    <citation type="submission" date="2015-01" db="EMBL/GenBank/DDBJ databases">
        <authorList>
            <consortium name="NBRP consortium"/>
            <person name="Sawabe T."/>
            <person name="Meirelles P."/>
            <person name="Feng G."/>
            <person name="Sayaka M."/>
            <person name="Hattori M."/>
            <person name="Ohkuma M."/>
        </authorList>
    </citation>
    <scope>NUCLEOTIDE SEQUENCE [LARGE SCALE GENOMIC DNA]</scope>
    <source>
        <strain evidence="3">JCM 19241</strain>
    </source>
</reference>
<reference evidence="2 3" key="1">
    <citation type="submission" date="2015-01" db="EMBL/GenBank/DDBJ databases">
        <title>Vibrio sp. C94 JCM 19241 whole genome shotgun sequence.</title>
        <authorList>
            <person name="Sawabe T."/>
            <person name="Meirelles P."/>
            <person name="Feng G."/>
            <person name="Sayaka M."/>
            <person name="Hattori M."/>
            <person name="Ohkuma M."/>
        </authorList>
    </citation>
    <scope>NUCLEOTIDE SEQUENCE [LARGE SCALE GENOMIC DNA]</scope>
    <source>
        <strain evidence="3">JCM 19241</strain>
    </source>
</reference>
<keyword evidence="1" id="KW-1133">Transmembrane helix</keyword>
<keyword evidence="1" id="KW-0812">Transmembrane</keyword>
<keyword evidence="2" id="KW-0560">Oxidoreductase</keyword>
<dbReference type="GO" id="GO:0004497">
    <property type="term" value="F:monooxygenase activity"/>
    <property type="evidence" value="ECO:0007669"/>
    <property type="project" value="UniProtKB-KW"/>
</dbReference>
<keyword evidence="2" id="KW-0503">Monooxygenase</keyword>
<evidence type="ECO:0000313" key="2">
    <source>
        <dbReference type="EMBL" id="GAM77345.1"/>
    </source>
</evidence>
<feature type="transmembrane region" description="Helical" evidence="1">
    <location>
        <begin position="79"/>
        <end position="98"/>
    </location>
</feature>
<keyword evidence="1" id="KW-0472">Membrane</keyword>
<name>A0A0B8QCF2_9VIBR</name>
<organism evidence="2 3">
    <name type="scientific">Vibrio ishigakensis</name>
    <dbReference type="NCBI Taxonomy" id="1481914"/>
    <lineage>
        <taxon>Bacteria</taxon>
        <taxon>Pseudomonadati</taxon>
        <taxon>Pseudomonadota</taxon>
        <taxon>Gammaproteobacteria</taxon>
        <taxon>Vibrionales</taxon>
        <taxon>Vibrionaceae</taxon>
        <taxon>Vibrio</taxon>
    </lineage>
</organism>
<dbReference type="Proteomes" id="UP000031666">
    <property type="component" value="Unassembled WGS sequence"/>
</dbReference>
<dbReference type="EMBL" id="BBSC01000008">
    <property type="protein sequence ID" value="GAM77345.1"/>
    <property type="molecule type" value="Genomic_DNA"/>
</dbReference>
<feature type="transmembrane region" description="Helical" evidence="1">
    <location>
        <begin position="55"/>
        <end position="73"/>
    </location>
</feature>
<accession>A0A0B8QCF2</accession>